<dbReference type="PANTHER" id="PTHR35370:SF1">
    <property type="entry name" value="TYPE VI SECRETION SYSTEM COMPONENT TSSF1"/>
    <property type="match status" value="1"/>
</dbReference>
<evidence type="ECO:0000313" key="1">
    <source>
        <dbReference type="EMBL" id="OBU13545.1"/>
    </source>
</evidence>
<gene>
    <name evidence="1" type="ORF">AYY18_02100</name>
</gene>
<comment type="caution">
    <text evidence="1">The sequence shown here is derived from an EMBL/GenBank/DDBJ whole genome shotgun (WGS) entry which is preliminary data.</text>
</comment>
<protein>
    <submittedName>
        <fullName evidence="1">Type VI secretion protein</fullName>
    </submittedName>
</protein>
<dbReference type="RefSeq" id="WP_067398559.1">
    <property type="nucleotide sequence ID" value="NZ_LZEY01000001.1"/>
</dbReference>
<accession>A0A1B8HUU7</accession>
<dbReference type="InterPro" id="IPR010272">
    <property type="entry name" value="T6SS_TssF"/>
</dbReference>
<dbReference type="Pfam" id="PF05947">
    <property type="entry name" value="T6SS_TssF"/>
    <property type="match status" value="1"/>
</dbReference>
<dbReference type="OrthoDB" id="6458000at2"/>
<name>A0A1B8HUU7_9GAMM</name>
<proteinExistence type="predicted"/>
<dbReference type="AlphaFoldDB" id="A0A1B8HUU7"/>
<reference evidence="2" key="1">
    <citation type="submission" date="2016-06" db="EMBL/GenBank/DDBJ databases">
        <authorList>
            <person name="Butler K."/>
        </authorList>
    </citation>
    <scope>NUCLEOTIDE SEQUENCE [LARGE SCALE GENOMIC DNA]</scope>
    <source>
        <strain evidence="2">GCSL-Mp20</strain>
    </source>
</reference>
<dbReference type="Proteomes" id="UP000092377">
    <property type="component" value="Unassembled WGS sequence"/>
</dbReference>
<sequence length="577" mass="66987">MSEFKFLQEKHYLQQLSREFIKEYPHLADVLDPHDEQSGSLLEGFAFLSARLQEKVDDAFPEITLPLLQRLQSRAIKGIPATAIVQFDSGGKIDFPLDIPAGTVIKGNNDEIFTTCNNTTLQPYTLINRYITHHPSKSCLSLEFKYRGNKSKTETAPFSLFLDKSVSSANTLLLWFCQYFGHIELEHNNIRYHGDETRFNFIPQVGKNNTILYHPENKPNWPQKLLEGLYIDHVHHFIDIDIPVIVPVLEWEESDSFLLHIYFNKQLPLHNDVLSTSFNLNCTAVVNEEEQKEIILDFQENESVYYLPVDDTHFITELENIQLAFEPHDEQRGMVADFYPVTHLAPSSRLLPKYKNAWFYALSIDKTITGKNNYYIHFYNSRGETITTPPGLHFRCSYRCIINNPQSNTGDIHRLSPLLPDLLTAGNITICTPCYPPITDNKYYWNLLSHYSANGFMLSSVESVKQMISDYILYQDNDRQRSKQINQHLEGLTDINTTLEDRLMKGKPYRCLSLTMTLNPEKFDNPGDAFMFTMHLYHFFPFCLSENMLLKMNVKFTDSDNIWYLSPYLLRGYKSLI</sequence>
<keyword evidence="2" id="KW-1185">Reference proteome</keyword>
<evidence type="ECO:0000313" key="2">
    <source>
        <dbReference type="Proteomes" id="UP000092377"/>
    </source>
</evidence>
<dbReference type="PANTHER" id="PTHR35370">
    <property type="entry name" value="CYTOPLASMIC PROTEIN-RELATED-RELATED"/>
    <property type="match status" value="1"/>
</dbReference>
<dbReference type="EMBL" id="LZEY01000001">
    <property type="protein sequence ID" value="OBU13545.1"/>
    <property type="molecule type" value="Genomic_DNA"/>
</dbReference>
<organism evidence="1 2">
    <name type="scientific">Morganella psychrotolerans</name>
    <dbReference type="NCBI Taxonomy" id="368603"/>
    <lineage>
        <taxon>Bacteria</taxon>
        <taxon>Pseudomonadati</taxon>
        <taxon>Pseudomonadota</taxon>
        <taxon>Gammaproteobacteria</taxon>
        <taxon>Enterobacterales</taxon>
        <taxon>Morganellaceae</taxon>
        <taxon>Morganella</taxon>
    </lineage>
</organism>